<proteinExistence type="predicted"/>
<reference evidence="2 3" key="1">
    <citation type="submission" date="2019-08" db="EMBL/GenBank/DDBJ databases">
        <title>Bacillus genomes from the desert of Cuatro Cienegas, Coahuila.</title>
        <authorList>
            <person name="Olmedo-Alvarez G."/>
        </authorList>
    </citation>
    <scope>NUCLEOTIDE SEQUENCE [LARGE SCALE GENOMIC DNA]</scope>
    <source>
        <strain evidence="2 3">CH88_3T</strain>
    </source>
</reference>
<dbReference type="Proteomes" id="UP000323393">
    <property type="component" value="Unassembled WGS sequence"/>
</dbReference>
<feature type="transmembrane region" description="Helical" evidence="1">
    <location>
        <begin position="6"/>
        <end position="24"/>
    </location>
</feature>
<dbReference type="RefSeq" id="WP_148965380.1">
    <property type="nucleotide sequence ID" value="NZ_VTEU01000002.1"/>
</dbReference>
<feature type="transmembrane region" description="Helical" evidence="1">
    <location>
        <begin position="56"/>
        <end position="77"/>
    </location>
</feature>
<dbReference type="AlphaFoldDB" id="A0AA95B6Z1"/>
<protein>
    <submittedName>
        <fullName evidence="2">Uncharacterized protein</fullName>
    </submittedName>
</protein>
<gene>
    <name evidence="2" type="ORF">FZC74_07025</name>
</gene>
<keyword evidence="1" id="KW-1133">Transmembrane helix</keyword>
<sequence>MRKLSIAYLILFTISTSLKLFLVYKDVNHPYATAMVYFLIFFGLSFLINFNEPNLYKSISIAFGMSIGLSFFSLVLLPKKIGSEV</sequence>
<feature type="transmembrane region" description="Helical" evidence="1">
    <location>
        <begin position="31"/>
        <end position="50"/>
    </location>
</feature>
<evidence type="ECO:0000313" key="3">
    <source>
        <dbReference type="Proteomes" id="UP000323393"/>
    </source>
</evidence>
<evidence type="ECO:0000313" key="2">
    <source>
        <dbReference type="EMBL" id="TYS59901.1"/>
    </source>
</evidence>
<accession>A0AA95B6Z1</accession>
<keyword evidence="1" id="KW-0472">Membrane</keyword>
<organism evidence="2 3">
    <name type="scientific">Sutcliffiella horikoshii</name>
    <dbReference type="NCBI Taxonomy" id="79883"/>
    <lineage>
        <taxon>Bacteria</taxon>
        <taxon>Bacillati</taxon>
        <taxon>Bacillota</taxon>
        <taxon>Bacilli</taxon>
        <taxon>Bacillales</taxon>
        <taxon>Bacillaceae</taxon>
        <taxon>Sutcliffiella</taxon>
    </lineage>
</organism>
<comment type="caution">
    <text evidence="2">The sequence shown here is derived from an EMBL/GenBank/DDBJ whole genome shotgun (WGS) entry which is preliminary data.</text>
</comment>
<dbReference type="EMBL" id="VTEU01000002">
    <property type="protein sequence ID" value="TYS59901.1"/>
    <property type="molecule type" value="Genomic_DNA"/>
</dbReference>
<evidence type="ECO:0000256" key="1">
    <source>
        <dbReference type="SAM" id="Phobius"/>
    </source>
</evidence>
<name>A0AA95B6Z1_9BACI</name>
<keyword evidence="1" id="KW-0812">Transmembrane</keyword>